<keyword evidence="1" id="KW-0812">Transmembrane</keyword>
<dbReference type="AlphaFoldDB" id="A0A397J7J8"/>
<feature type="transmembrane region" description="Helical" evidence="1">
    <location>
        <begin position="32"/>
        <end position="54"/>
    </location>
</feature>
<organism evidence="2 3">
    <name type="scientific">Diversispora epigaea</name>
    <dbReference type="NCBI Taxonomy" id="1348612"/>
    <lineage>
        <taxon>Eukaryota</taxon>
        <taxon>Fungi</taxon>
        <taxon>Fungi incertae sedis</taxon>
        <taxon>Mucoromycota</taxon>
        <taxon>Glomeromycotina</taxon>
        <taxon>Glomeromycetes</taxon>
        <taxon>Diversisporales</taxon>
        <taxon>Diversisporaceae</taxon>
        <taxon>Diversispora</taxon>
    </lineage>
</organism>
<protein>
    <submittedName>
        <fullName evidence="2">Uncharacterized protein</fullName>
    </submittedName>
</protein>
<evidence type="ECO:0000313" key="2">
    <source>
        <dbReference type="EMBL" id="RHZ80750.1"/>
    </source>
</evidence>
<reference evidence="2 3" key="1">
    <citation type="submission" date="2018-08" db="EMBL/GenBank/DDBJ databases">
        <title>Genome and evolution of the arbuscular mycorrhizal fungus Diversispora epigaea (formerly Glomus versiforme) and its bacterial endosymbionts.</title>
        <authorList>
            <person name="Sun X."/>
            <person name="Fei Z."/>
            <person name="Harrison M."/>
        </authorList>
    </citation>
    <scope>NUCLEOTIDE SEQUENCE [LARGE SCALE GENOMIC DNA]</scope>
    <source>
        <strain evidence="2 3">IT104</strain>
    </source>
</reference>
<comment type="caution">
    <text evidence="2">The sequence shown here is derived from an EMBL/GenBank/DDBJ whole genome shotgun (WGS) entry which is preliminary data.</text>
</comment>
<dbReference type="Proteomes" id="UP000266861">
    <property type="component" value="Unassembled WGS sequence"/>
</dbReference>
<evidence type="ECO:0000313" key="3">
    <source>
        <dbReference type="Proteomes" id="UP000266861"/>
    </source>
</evidence>
<name>A0A397J7J8_9GLOM</name>
<keyword evidence="3" id="KW-1185">Reference proteome</keyword>
<gene>
    <name evidence="2" type="ORF">Glove_132g208</name>
</gene>
<accession>A0A397J7J8</accession>
<evidence type="ECO:0000256" key="1">
    <source>
        <dbReference type="SAM" id="Phobius"/>
    </source>
</evidence>
<proteinExistence type="predicted"/>
<keyword evidence="1" id="KW-0472">Membrane</keyword>
<dbReference type="EMBL" id="PQFF01000123">
    <property type="protein sequence ID" value="RHZ80750.1"/>
    <property type="molecule type" value="Genomic_DNA"/>
</dbReference>
<keyword evidence="1" id="KW-1133">Transmembrane helix</keyword>
<sequence length="93" mass="10654">MDNEIIPIIDHYNNNNNDGDGDENNNGTNNKLMQGIIVKIVFSYAIKVIVIIIIKNIRNNNVNNENNGSNRSNELQQNSFQLNKCKIIKFSYK</sequence>